<protein>
    <submittedName>
        <fullName evidence="2">Uncharacterized protein</fullName>
    </submittedName>
</protein>
<feature type="transmembrane region" description="Helical" evidence="1">
    <location>
        <begin position="105"/>
        <end position="124"/>
    </location>
</feature>
<sequence length="130" mass="14520">MKRNHNLIITSAETMCVGLVMLFNQTVIRDDPRNPLIHSTHAFGQIPWVIALLLIGIAGLLVAASGIHKWKLEFVATVILGGLWAAYTAVFFIQDEYFRPNISVSTVLSIYVFVRILVDAFFNYSGGDHK</sequence>
<proteinExistence type="predicted"/>
<feature type="transmembrane region" description="Helical" evidence="1">
    <location>
        <begin position="74"/>
        <end position="93"/>
    </location>
</feature>
<gene>
    <name evidence="2" type="ORF">NB22_09370</name>
</gene>
<evidence type="ECO:0000313" key="3">
    <source>
        <dbReference type="Proteomes" id="UP000018412"/>
    </source>
</evidence>
<comment type="caution">
    <text evidence="2">The sequence shown here is derived from an EMBL/GenBank/DDBJ whole genome shotgun (WGS) entry which is preliminary data.</text>
</comment>
<evidence type="ECO:0000256" key="1">
    <source>
        <dbReference type="SAM" id="Phobius"/>
    </source>
</evidence>
<keyword evidence="1" id="KW-0812">Transmembrane</keyword>
<organism evidence="2 3">
    <name type="scientific">Limosilactobacillus fermentum NB-22</name>
    <dbReference type="NCBI Taxonomy" id="1408443"/>
    <lineage>
        <taxon>Bacteria</taxon>
        <taxon>Bacillati</taxon>
        <taxon>Bacillota</taxon>
        <taxon>Bacilli</taxon>
        <taxon>Lactobacillales</taxon>
        <taxon>Lactobacillaceae</taxon>
        <taxon>Limosilactobacillus</taxon>
    </lineage>
</organism>
<evidence type="ECO:0000313" key="2">
    <source>
        <dbReference type="EMBL" id="ESS00602.1"/>
    </source>
</evidence>
<accession>A0A829LWV1</accession>
<name>A0A829LWV1_LIMFE</name>
<keyword evidence="1" id="KW-0472">Membrane</keyword>
<reference evidence="2 3" key="2">
    <citation type="journal article" date="2015" name="Genome Announc.">
        <title>Draft Genome Sequence of Lactobacillus fermentum NB-22.</title>
        <authorList>
            <person name="Chaplin A.V."/>
            <person name="Shkoporov A.N."/>
            <person name="Efimov B.A."/>
            <person name="Pikina A.P."/>
            <person name="Borisova O.Y."/>
            <person name="Gladko I.A."/>
            <person name="Postnikova E.A."/>
            <person name="Lordkipanidze A.E."/>
            <person name="Kafarskaia L.I."/>
        </authorList>
    </citation>
    <scope>NUCLEOTIDE SEQUENCE [LARGE SCALE GENOMIC DNA]</scope>
    <source>
        <strain evidence="2 3">NB-22</strain>
    </source>
</reference>
<dbReference type="RefSeq" id="WP_023466874.1">
    <property type="nucleotide sequence ID" value="NZ_KI546276.1"/>
</dbReference>
<dbReference type="AlphaFoldDB" id="A0A829LWV1"/>
<feature type="transmembrane region" description="Helical" evidence="1">
    <location>
        <begin position="7"/>
        <end position="28"/>
    </location>
</feature>
<reference evidence="3" key="1">
    <citation type="submission" date="2013-10" db="EMBL/GenBank/DDBJ databases">
        <title>Draft genome sequence of Lactobacillus fermentum NB-22.</title>
        <authorList>
            <person name="Chaplin A.V."/>
            <person name="Shkoporov A.N."/>
            <person name="Khokhlova E.V."/>
            <person name="Efimov B.A."/>
            <person name="Kafarskaia L.I."/>
        </authorList>
    </citation>
    <scope>NUCLEOTIDE SEQUENCE [LARGE SCALE GENOMIC DNA]</scope>
    <source>
        <strain evidence="3">NB-22</strain>
    </source>
</reference>
<dbReference type="EMBL" id="AYHA01000161">
    <property type="protein sequence ID" value="ESS00602.1"/>
    <property type="molecule type" value="Genomic_DNA"/>
</dbReference>
<keyword evidence="1" id="KW-1133">Transmembrane helix</keyword>
<dbReference type="Proteomes" id="UP000018412">
    <property type="component" value="Unassembled WGS sequence"/>
</dbReference>
<feature type="transmembrane region" description="Helical" evidence="1">
    <location>
        <begin position="48"/>
        <end position="67"/>
    </location>
</feature>